<evidence type="ECO:0000313" key="8">
    <source>
        <dbReference type="Proteomes" id="UP000239736"/>
    </source>
</evidence>
<proteinExistence type="inferred from homology"/>
<name>A0A2S5JF51_9RHOB</name>
<dbReference type="CDD" id="cd06558">
    <property type="entry name" value="crotonase-like"/>
    <property type="match status" value="1"/>
</dbReference>
<dbReference type="SUPFAM" id="SSF52096">
    <property type="entry name" value="ClpP/crotonase"/>
    <property type="match status" value="1"/>
</dbReference>
<comment type="caution">
    <text evidence="7">The sequence shown here is derived from an EMBL/GenBank/DDBJ whole genome shotgun (WGS) entry which is preliminary data.</text>
</comment>
<comment type="similarity">
    <text evidence="1">Belongs to the enoyl-CoA hydratase/isomerase family.</text>
</comment>
<organism evidence="7 8">
    <name type="scientific">Albidovulum inexpectatum</name>
    <dbReference type="NCBI Taxonomy" id="196587"/>
    <lineage>
        <taxon>Bacteria</taxon>
        <taxon>Pseudomonadati</taxon>
        <taxon>Pseudomonadota</taxon>
        <taxon>Alphaproteobacteria</taxon>
        <taxon>Rhodobacterales</taxon>
        <taxon>Paracoccaceae</taxon>
        <taxon>Albidovulum</taxon>
    </lineage>
</organism>
<comment type="function">
    <text evidence="5">May play a role in fatty acid biosynthesis and insulin sensitivity.</text>
</comment>
<accession>A0A2S5JF51</accession>
<reference evidence="7 8" key="1">
    <citation type="submission" date="2018-01" db="EMBL/GenBank/DDBJ databases">
        <title>Genomic Encyclopedia of Archaeal and Bacterial Type Strains, Phase II (KMG-II): from individual species to whole genera.</title>
        <authorList>
            <person name="Goeker M."/>
        </authorList>
    </citation>
    <scope>NUCLEOTIDE SEQUENCE [LARGE SCALE GENOMIC DNA]</scope>
    <source>
        <strain evidence="7 8">DSM 12048</strain>
    </source>
</reference>
<keyword evidence="4" id="KW-0443">Lipid metabolism</keyword>
<evidence type="ECO:0000256" key="6">
    <source>
        <dbReference type="ARBA" id="ARBA00040545"/>
    </source>
</evidence>
<sequence length="263" mass="28311">MSEAILLREDQGPIAVLTLNSPGNLNALSDAMLAALRDVLNVLADSRDIRVVILRGAGKAFCAGHDLKEMQAGRAAPDGGRAYFADLFARCAEVMQMIPALPQPVIAQVHGIATAAGCQLVASCDMAVAAEGTRFGVNGVNIGLFCSTPMVALTRNVPRKIAFEMLTTGQFVDARRAAEIGLVNRVVPAESLQDETLALARQVASKLTAAVRIGKRTFYEQAQMSLADAYDHAARVMVENMLWRDTNEGIDAFLNKRRPDWAE</sequence>
<dbReference type="Gene3D" id="1.10.12.10">
    <property type="entry name" value="Lyase 2-enoyl-coa Hydratase, Chain A, domain 2"/>
    <property type="match status" value="1"/>
</dbReference>
<dbReference type="InterPro" id="IPR014748">
    <property type="entry name" value="Enoyl-CoA_hydra_C"/>
</dbReference>
<dbReference type="NCBIfam" id="NF006008">
    <property type="entry name" value="PRK08139.1"/>
    <property type="match status" value="1"/>
</dbReference>
<keyword evidence="2" id="KW-0276">Fatty acid metabolism</keyword>
<dbReference type="PANTHER" id="PTHR43602">
    <property type="match status" value="1"/>
</dbReference>
<dbReference type="GO" id="GO:0006631">
    <property type="term" value="P:fatty acid metabolic process"/>
    <property type="evidence" value="ECO:0007669"/>
    <property type="project" value="UniProtKB-KW"/>
</dbReference>
<evidence type="ECO:0000256" key="5">
    <source>
        <dbReference type="ARBA" id="ARBA00037410"/>
    </source>
</evidence>
<dbReference type="OrthoDB" id="9795613at2"/>
<dbReference type="InterPro" id="IPR052377">
    <property type="entry name" value="Mitochondrial_ECH-domain"/>
</dbReference>
<evidence type="ECO:0000313" key="7">
    <source>
        <dbReference type="EMBL" id="PPB80049.1"/>
    </source>
</evidence>
<dbReference type="GO" id="GO:0016836">
    <property type="term" value="F:hydro-lyase activity"/>
    <property type="evidence" value="ECO:0007669"/>
    <property type="project" value="TreeGrafter"/>
</dbReference>
<dbReference type="InterPro" id="IPR029045">
    <property type="entry name" value="ClpP/crotonase-like_dom_sf"/>
</dbReference>
<protein>
    <recommendedName>
        <fullName evidence="6">Enoyl-CoA hydratase domain-containing protein 3, mitochondrial</fullName>
    </recommendedName>
</protein>
<gene>
    <name evidence="7" type="ORF">LV82_02334</name>
</gene>
<dbReference type="PANTHER" id="PTHR43602:SF1">
    <property type="entry name" value="ENOYL-COA HYDRATASE DOMAIN-CONTAINING PROTEIN 3, MITOCHONDRIAL"/>
    <property type="match status" value="1"/>
</dbReference>
<evidence type="ECO:0000256" key="4">
    <source>
        <dbReference type="ARBA" id="ARBA00023098"/>
    </source>
</evidence>
<evidence type="ECO:0000256" key="2">
    <source>
        <dbReference type="ARBA" id="ARBA00022832"/>
    </source>
</evidence>
<evidence type="ECO:0000256" key="1">
    <source>
        <dbReference type="ARBA" id="ARBA00005254"/>
    </source>
</evidence>
<keyword evidence="8" id="KW-1185">Reference proteome</keyword>
<dbReference type="InterPro" id="IPR001753">
    <property type="entry name" value="Enoyl-CoA_hydra/iso"/>
</dbReference>
<dbReference type="Pfam" id="PF00378">
    <property type="entry name" value="ECH_1"/>
    <property type="match status" value="1"/>
</dbReference>
<dbReference type="Gene3D" id="3.90.226.10">
    <property type="entry name" value="2-enoyl-CoA Hydratase, Chain A, domain 1"/>
    <property type="match status" value="1"/>
</dbReference>
<dbReference type="EMBL" id="PRDS01000007">
    <property type="protein sequence ID" value="PPB80049.1"/>
    <property type="molecule type" value="Genomic_DNA"/>
</dbReference>
<dbReference type="AlphaFoldDB" id="A0A2S5JF51"/>
<keyword evidence="3" id="KW-0809">Transit peptide</keyword>
<evidence type="ECO:0000256" key="3">
    <source>
        <dbReference type="ARBA" id="ARBA00022946"/>
    </source>
</evidence>
<dbReference type="RefSeq" id="WP_104071848.1">
    <property type="nucleotide sequence ID" value="NZ_PRDS01000007.1"/>
</dbReference>
<dbReference type="Proteomes" id="UP000239736">
    <property type="component" value="Unassembled WGS sequence"/>
</dbReference>